<dbReference type="InterPro" id="IPR000748">
    <property type="entry name" value="PsdUridine_synth_RsuA/RluB/E/F"/>
</dbReference>
<dbReference type="InterPro" id="IPR020103">
    <property type="entry name" value="PsdUridine_synth_cat_dom_sf"/>
</dbReference>
<dbReference type="Gene3D" id="3.30.70.1560">
    <property type="entry name" value="Alpha-L RNA-binding motif"/>
    <property type="match status" value="1"/>
</dbReference>
<keyword evidence="10" id="KW-1185">Reference proteome</keyword>
<evidence type="ECO:0000256" key="3">
    <source>
        <dbReference type="ARBA" id="ARBA00022884"/>
    </source>
</evidence>
<gene>
    <name evidence="9" type="ORF">LPB140_09635</name>
</gene>
<evidence type="ECO:0000256" key="5">
    <source>
        <dbReference type="PROSITE-ProRule" id="PRU00182"/>
    </source>
</evidence>
<dbReference type="PROSITE" id="PS01149">
    <property type="entry name" value="PSI_RSU"/>
    <property type="match status" value="1"/>
</dbReference>
<dbReference type="InterPro" id="IPR036986">
    <property type="entry name" value="S4_RNA-bd_sf"/>
</dbReference>
<dbReference type="EC" id="5.4.99.-" evidence="6"/>
<dbReference type="PROSITE" id="PS50889">
    <property type="entry name" value="S4"/>
    <property type="match status" value="1"/>
</dbReference>
<dbReference type="GO" id="GO:0120159">
    <property type="term" value="F:rRNA pseudouridine synthase activity"/>
    <property type="evidence" value="ECO:0007669"/>
    <property type="project" value="UniProtKB-ARBA"/>
</dbReference>
<dbReference type="NCBIfam" id="TIGR00093">
    <property type="entry name" value="pseudouridine synthase"/>
    <property type="match status" value="1"/>
</dbReference>
<feature type="region of interest" description="Disordered" evidence="7">
    <location>
        <begin position="1"/>
        <end position="52"/>
    </location>
</feature>
<evidence type="ECO:0000256" key="1">
    <source>
        <dbReference type="ARBA" id="ARBA00000073"/>
    </source>
</evidence>
<dbReference type="InterPro" id="IPR042092">
    <property type="entry name" value="PsdUridine_s_RsuA/RluB/E/F_cat"/>
</dbReference>
<dbReference type="SUPFAM" id="SSF55174">
    <property type="entry name" value="Alpha-L RNA-binding motif"/>
    <property type="match status" value="1"/>
</dbReference>
<evidence type="ECO:0000256" key="7">
    <source>
        <dbReference type="SAM" id="MobiDB-lite"/>
    </source>
</evidence>
<dbReference type="PANTHER" id="PTHR47683:SF3">
    <property type="entry name" value="RIBOSOMAL LARGE SUBUNIT PSEUDOURIDINE SYNTHASE B"/>
    <property type="match status" value="1"/>
</dbReference>
<organism evidence="9 10">
    <name type="scientific">Sphingorhabdus lutea</name>
    <dbReference type="NCBI Taxonomy" id="1913578"/>
    <lineage>
        <taxon>Bacteria</taxon>
        <taxon>Pseudomonadati</taxon>
        <taxon>Pseudomonadota</taxon>
        <taxon>Alphaproteobacteria</taxon>
        <taxon>Sphingomonadales</taxon>
        <taxon>Sphingomonadaceae</taxon>
        <taxon>Sphingorhabdus</taxon>
    </lineage>
</organism>
<keyword evidence="3 5" id="KW-0694">RNA-binding</keyword>
<reference evidence="9 10" key="1">
    <citation type="submission" date="2016-11" db="EMBL/GenBank/DDBJ databases">
        <title>Sphingorhabdus sp. LPB0140, isolated from marine environment.</title>
        <authorList>
            <person name="Kim E."/>
            <person name="Yi H."/>
        </authorList>
    </citation>
    <scope>NUCLEOTIDE SEQUENCE [LARGE SCALE GENOMIC DNA]</scope>
    <source>
        <strain evidence="9 10">LPB0140</strain>
    </source>
</reference>
<dbReference type="AlphaFoldDB" id="A0A1L3JF59"/>
<feature type="domain" description="RNA-binding S4" evidence="8">
    <location>
        <begin position="54"/>
        <end position="118"/>
    </location>
</feature>
<sequence length="296" mass="33392">MAEAEYSGPRDSKGKPRRHLPSPGRPDEKRAFRPRRPANAAPSKGNLERKDGEERIAKLLARAGVASRREVERMIADGRVERDGVPITTPATMLKTLHGISVDGNLVKQAEPTKLFLFHKPNGCLTAERDFSGRKTIYDFLPADLPRLMPIGRLDLNTEGLLLMTNDGEFKRQMELPSTGVERTYRARTFGDVTQEQLEDLFNGIEIDGIKYGRIHANLERRTGSNQWIEITLTEGKNREVRRVLEHLGLKVSRLIRTSYGAFTLGEMAPADISEVRKFDLVMFRKTLDTQLAKKG</sequence>
<dbReference type="SUPFAM" id="SSF55120">
    <property type="entry name" value="Pseudouridine synthase"/>
    <property type="match status" value="1"/>
</dbReference>
<dbReference type="Pfam" id="PF00849">
    <property type="entry name" value="PseudoU_synth_2"/>
    <property type="match status" value="1"/>
</dbReference>
<comment type="similarity">
    <text evidence="2 6">Belongs to the pseudouridine synthase RsuA family.</text>
</comment>
<dbReference type="Pfam" id="PF01479">
    <property type="entry name" value="S4"/>
    <property type="match status" value="1"/>
</dbReference>
<dbReference type="InterPro" id="IPR002942">
    <property type="entry name" value="S4_RNA-bd"/>
</dbReference>
<dbReference type="GO" id="GO:0003723">
    <property type="term" value="F:RNA binding"/>
    <property type="evidence" value="ECO:0007669"/>
    <property type="project" value="UniProtKB-KW"/>
</dbReference>
<dbReference type="PANTHER" id="PTHR47683">
    <property type="entry name" value="PSEUDOURIDINE SYNTHASE FAMILY PROTEIN-RELATED"/>
    <property type="match status" value="1"/>
</dbReference>
<name>A0A1L3JF59_9SPHN</name>
<dbReference type="GO" id="GO:0000455">
    <property type="term" value="P:enzyme-directed rRNA pseudouridine synthesis"/>
    <property type="evidence" value="ECO:0007669"/>
    <property type="project" value="UniProtKB-ARBA"/>
</dbReference>
<comment type="catalytic activity">
    <reaction evidence="1">
        <text>a uridine in RNA = a pseudouridine in RNA</text>
        <dbReference type="Rhea" id="RHEA:48348"/>
        <dbReference type="Rhea" id="RHEA-COMP:12068"/>
        <dbReference type="Rhea" id="RHEA-COMP:12069"/>
        <dbReference type="ChEBI" id="CHEBI:65314"/>
        <dbReference type="ChEBI" id="CHEBI:65315"/>
    </reaction>
</comment>
<dbReference type="SMART" id="SM00363">
    <property type="entry name" value="S4"/>
    <property type="match status" value="1"/>
</dbReference>
<dbReference type="Gene3D" id="3.30.70.580">
    <property type="entry name" value="Pseudouridine synthase I, catalytic domain, N-terminal subdomain"/>
    <property type="match status" value="1"/>
</dbReference>
<evidence type="ECO:0000313" key="10">
    <source>
        <dbReference type="Proteomes" id="UP000242561"/>
    </source>
</evidence>
<evidence type="ECO:0000313" key="9">
    <source>
        <dbReference type="EMBL" id="APG63760.1"/>
    </source>
</evidence>
<accession>A0A1L3JF59</accession>
<evidence type="ECO:0000256" key="2">
    <source>
        <dbReference type="ARBA" id="ARBA00008348"/>
    </source>
</evidence>
<evidence type="ECO:0000259" key="8">
    <source>
        <dbReference type="SMART" id="SM00363"/>
    </source>
</evidence>
<evidence type="ECO:0000256" key="6">
    <source>
        <dbReference type="RuleBase" id="RU003887"/>
    </source>
</evidence>
<protein>
    <recommendedName>
        <fullName evidence="6">Pseudouridine synthase</fullName>
        <ecNumber evidence="6">5.4.99.-</ecNumber>
    </recommendedName>
</protein>
<dbReference type="InterPro" id="IPR020094">
    <property type="entry name" value="TruA/RsuA/RluB/E/F_N"/>
</dbReference>
<dbReference type="EMBL" id="CP018154">
    <property type="protein sequence ID" value="APG63760.1"/>
    <property type="molecule type" value="Genomic_DNA"/>
</dbReference>
<dbReference type="InterPro" id="IPR050343">
    <property type="entry name" value="RsuA_PseudoU_synthase"/>
</dbReference>
<proteinExistence type="inferred from homology"/>
<dbReference type="Proteomes" id="UP000242561">
    <property type="component" value="Chromosome"/>
</dbReference>
<keyword evidence="4 6" id="KW-0413">Isomerase</keyword>
<dbReference type="Gene3D" id="3.10.290.10">
    <property type="entry name" value="RNA-binding S4 domain"/>
    <property type="match status" value="1"/>
</dbReference>
<dbReference type="KEGG" id="sphl:LPB140_09635"/>
<dbReference type="InterPro" id="IPR006145">
    <property type="entry name" value="PsdUridine_synth_RsuA/RluA"/>
</dbReference>
<dbReference type="CDD" id="cd00165">
    <property type="entry name" value="S4"/>
    <property type="match status" value="1"/>
</dbReference>
<dbReference type="STRING" id="1913578.LPB140_09635"/>
<evidence type="ECO:0000256" key="4">
    <source>
        <dbReference type="ARBA" id="ARBA00023235"/>
    </source>
</evidence>
<dbReference type="InterPro" id="IPR018496">
    <property type="entry name" value="PsdUridine_synth_RsuA/RluB_CS"/>
</dbReference>